<evidence type="ECO:0000313" key="3">
    <source>
        <dbReference type="Proteomes" id="UP000017836"/>
    </source>
</evidence>
<dbReference type="Proteomes" id="UP000017836">
    <property type="component" value="Unassembled WGS sequence"/>
</dbReference>
<feature type="region of interest" description="Disordered" evidence="1">
    <location>
        <begin position="56"/>
        <end position="90"/>
    </location>
</feature>
<dbReference type="EMBL" id="KI392069">
    <property type="protein sequence ID" value="ERN19295.1"/>
    <property type="molecule type" value="Genomic_DNA"/>
</dbReference>
<accession>U5DAN9</accession>
<sequence length="218" mass="24498">MLAQEITSLCGILMNNSCAPSISPHFAYPSIMAFHDTESLSVNLQAFPNSCQTRASLEHESEAKPVRKDPIAQHPAEEEQRVTASDHGIPRDHIPMRHFIKHSVCRVELGAFHIQVNQRVENKDIKAQMLRALHNLSVDLLAFFERQQVSASLEDPGVCELVQLHALVKHFRVQKQGVQRAVAIRVCSYQGVPQVGVVGLLVEQQQETRCIVEPSDRW</sequence>
<dbReference type="Gramene" id="ERN19295">
    <property type="protein sequence ID" value="ERN19295"/>
    <property type="gene ID" value="AMTR_s00069p00036080"/>
</dbReference>
<name>U5DAN9_AMBTC</name>
<proteinExistence type="predicted"/>
<protein>
    <submittedName>
        <fullName evidence="2">Uncharacterized protein</fullName>
    </submittedName>
</protein>
<dbReference type="HOGENOM" id="CLU_1268441_0_0_1"/>
<gene>
    <name evidence="2" type="ORF">AMTR_s00069p00036080</name>
</gene>
<organism evidence="2 3">
    <name type="scientific">Amborella trichopoda</name>
    <dbReference type="NCBI Taxonomy" id="13333"/>
    <lineage>
        <taxon>Eukaryota</taxon>
        <taxon>Viridiplantae</taxon>
        <taxon>Streptophyta</taxon>
        <taxon>Embryophyta</taxon>
        <taxon>Tracheophyta</taxon>
        <taxon>Spermatophyta</taxon>
        <taxon>Magnoliopsida</taxon>
        <taxon>Amborellales</taxon>
        <taxon>Amborellaceae</taxon>
        <taxon>Amborella</taxon>
    </lineage>
</organism>
<dbReference type="AlphaFoldDB" id="U5DAN9"/>
<evidence type="ECO:0000256" key="1">
    <source>
        <dbReference type="SAM" id="MobiDB-lite"/>
    </source>
</evidence>
<keyword evidence="3" id="KW-1185">Reference proteome</keyword>
<evidence type="ECO:0000313" key="2">
    <source>
        <dbReference type="EMBL" id="ERN19295.1"/>
    </source>
</evidence>
<reference evidence="3" key="1">
    <citation type="journal article" date="2013" name="Science">
        <title>The Amborella genome and the evolution of flowering plants.</title>
        <authorList>
            <consortium name="Amborella Genome Project"/>
        </authorList>
    </citation>
    <scope>NUCLEOTIDE SEQUENCE [LARGE SCALE GENOMIC DNA]</scope>
</reference>
<feature type="compositionally biased region" description="Basic and acidic residues" evidence="1">
    <location>
        <begin position="56"/>
        <end position="81"/>
    </location>
</feature>